<protein>
    <submittedName>
        <fullName evidence="2">Uncharacterized protein</fullName>
    </submittedName>
</protein>
<evidence type="ECO:0000313" key="2">
    <source>
        <dbReference type="EMBL" id="SMB94462.1"/>
    </source>
</evidence>
<dbReference type="AlphaFoldDB" id="A0A1W1VM66"/>
<organism evidence="2 3">
    <name type="scientific">Deinococcus hopiensis KR-140</name>
    <dbReference type="NCBI Taxonomy" id="695939"/>
    <lineage>
        <taxon>Bacteria</taxon>
        <taxon>Thermotogati</taxon>
        <taxon>Deinococcota</taxon>
        <taxon>Deinococci</taxon>
        <taxon>Deinococcales</taxon>
        <taxon>Deinococcaceae</taxon>
        <taxon>Deinococcus</taxon>
    </lineage>
</organism>
<gene>
    <name evidence="2" type="ORF">SAMN00790413_02393</name>
</gene>
<evidence type="ECO:0000313" key="3">
    <source>
        <dbReference type="Proteomes" id="UP000192582"/>
    </source>
</evidence>
<sequence length="249" mass="26484">MSLPPVLAELVTYFEPLSTLRRDFRGAVTLHTPGVNVFASNATFVPDADLARLPPAAAWHRARGVPALMAAVVPLPGEEVASLRVGTYHPTPEPGVIVVEQVSRLGLPVWATLLTGAHGTPEWAGALSRHLAPRLEGDRHFTLLMAYAGGEPVGALLRRESKGEGAAHLWGTLDPAADAPLLNTAHALGSTLRVSLPSGSPLQVVDEQTVFFTLLEEHASAANEGNCMQRKMGHSPSFAPQPRRSEDEA</sequence>
<name>A0A1W1VM66_9DEIO</name>
<feature type="region of interest" description="Disordered" evidence="1">
    <location>
        <begin position="225"/>
        <end position="249"/>
    </location>
</feature>
<proteinExistence type="predicted"/>
<keyword evidence="3" id="KW-1185">Reference proteome</keyword>
<dbReference type="Proteomes" id="UP000192582">
    <property type="component" value="Unassembled WGS sequence"/>
</dbReference>
<reference evidence="2 3" key="1">
    <citation type="submission" date="2017-04" db="EMBL/GenBank/DDBJ databases">
        <authorList>
            <person name="Afonso C.L."/>
            <person name="Miller P.J."/>
            <person name="Scott M.A."/>
            <person name="Spackman E."/>
            <person name="Goraichik I."/>
            <person name="Dimitrov K.M."/>
            <person name="Suarez D.L."/>
            <person name="Swayne D.E."/>
        </authorList>
    </citation>
    <scope>NUCLEOTIDE SEQUENCE [LARGE SCALE GENOMIC DNA]</scope>
    <source>
        <strain evidence="2 3">KR-140</strain>
    </source>
</reference>
<dbReference type="EMBL" id="FWWU01000009">
    <property type="protein sequence ID" value="SMB94462.1"/>
    <property type="molecule type" value="Genomic_DNA"/>
</dbReference>
<accession>A0A1W1VM66</accession>
<evidence type="ECO:0000256" key="1">
    <source>
        <dbReference type="SAM" id="MobiDB-lite"/>
    </source>
</evidence>
<dbReference type="RefSeq" id="WP_245808469.1">
    <property type="nucleotide sequence ID" value="NZ_FWWU01000009.1"/>
</dbReference>